<dbReference type="EMBL" id="NJHN03000095">
    <property type="protein sequence ID" value="KAH9415834.1"/>
    <property type="molecule type" value="Genomic_DNA"/>
</dbReference>
<evidence type="ECO:0000313" key="1">
    <source>
        <dbReference type="EMBL" id="KAH9415834.1"/>
    </source>
</evidence>
<comment type="caution">
    <text evidence="1">The sequence shown here is derived from an EMBL/GenBank/DDBJ whole genome shotgun (WGS) entry which is preliminary data.</text>
</comment>
<gene>
    <name evidence="1" type="ORF">DERP_000328</name>
</gene>
<keyword evidence="2" id="KW-1185">Reference proteome</keyword>
<reference evidence="1 2" key="2">
    <citation type="journal article" date="2022" name="Mol. Biol. Evol.">
        <title>Comparative Genomics Reveals Insights into the Divergent Evolution of Astigmatic Mites and Household Pest Adaptations.</title>
        <authorList>
            <person name="Xiong Q."/>
            <person name="Wan A.T."/>
            <person name="Liu X."/>
            <person name="Fung C.S."/>
            <person name="Xiao X."/>
            <person name="Malainual N."/>
            <person name="Hou J."/>
            <person name="Wang L."/>
            <person name="Wang M."/>
            <person name="Yang K.Y."/>
            <person name="Cui Y."/>
            <person name="Leung E.L."/>
            <person name="Nong W."/>
            <person name="Shin S.K."/>
            <person name="Au S.W."/>
            <person name="Jeong K.Y."/>
            <person name="Chew F.T."/>
            <person name="Hui J.H."/>
            <person name="Leung T.F."/>
            <person name="Tungtrongchitr A."/>
            <person name="Zhong N."/>
            <person name="Liu Z."/>
            <person name="Tsui S.K."/>
        </authorList>
    </citation>
    <scope>NUCLEOTIDE SEQUENCE [LARGE SCALE GENOMIC DNA]</scope>
    <source>
        <strain evidence="1">Derp</strain>
    </source>
</reference>
<evidence type="ECO:0000313" key="2">
    <source>
        <dbReference type="Proteomes" id="UP000887458"/>
    </source>
</evidence>
<reference evidence="1 2" key="1">
    <citation type="journal article" date="2018" name="J. Allergy Clin. Immunol.">
        <title>High-quality assembly of Dermatophagoides pteronyssinus genome and transcriptome reveals a wide range of novel allergens.</title>
        <authorList>
            <person name="Liu X.Y."/>
            <person name="Yang K.Y."/>
            <person name="Wang M.Q."/>
            <person name="Kwok J.S."/>
            <person name="Zeng X."/>
            <person name="Yang Z."/>
            <person name="Xiao X.J."/>
            <person name="Lau C.P."/>
            <person name="Li Y."/>
            <person name="Huang Z.M."/>
            <person name="Ba J.G."/>
            <person name="Yim A.K."/>
            <person name="Ouyang C.Y."/>
            <person name="Ngai S.M."/>
            <person name="Chan T.F."/>
            <person name="Leung E.L."/>
            <person name="Liu L."/>
            <person name="Liu Z.G."/>
            <person name="Tsui S.K."/>
        </authorList>
    </citation>
    <scope>NUCLEOTIDE SEQUENCE [LARGE SCALE GENOMIC DNA]</scope>
    <source>
        <strain evidence="1">Derp</strain>
    </source>
</reference>
<sequence>MSIVYKWQHHGVGIDGDNDGGGVANRDCQAKKEKDSPAACHTTNHCVYLLRTEGTPCYNSIPMILCFYFILFRRTMAKL</sequence>
<dbReference type="Proteomes" id="UP000887458">
    <property type="component" value="Unassembled WGS sequence"/>
</dbReference>
<organism evidence="1 2">
    <name type="scientific">Dermatophagoides pteronyssinus</name>
    <name type="common">European house dust mite</name>
    <dbReference type="NCBI Taxonomy" id="6956"/>
    <lineage>
        <taxon>Eukaryota</taxon>
        <taxon>Metazoa</taxon>
        <taxon>Ecdysozoa</taxon>
        <taxon>Arthropoda</taxon>
        <taxon>Chelicerata</taxon>
        <taxon>Arachnida</taxon>
        <taxon>Acari</taxon>
        <taxon>Acariformes</taxon>
        <taxon>Sarcoptiformes</taxon>
        <taxon>Astigmata</taxon>
        <taxon>Psoroptidia</taxon>
        <taxon>Analgoidea</taxon>
        <taxon>Pyroglyphidae</taxon>
        <taxon>Dermatophagoidinae</taxon>
        <taxon>Dermatophagoides</taxon>
    </lineage>
</organism>
<proteinExistence type="predicted"/>
<accession>A0ABQ8IZX6</accession>
<name>A0ABQ8IZX6_DERPT</name>
<protein>
    <submittedName>
        <fullName evidence="1">Uncharacterized protein</fullName>
    </submittedName>
</protein>